<reference evidence="2 3" key="1">
    <citation type="journal article" date="2016" name="Nat. Commun.">
        <title>Thousands of microbial genomes shed light on interconnected biogeochemical processes in an aquifer system.</title>
        <authorList>
            <person name="Anantharaman K."/>
            <person name="Brown C.T."/>
            <person name="Hug L.A."/>
            <person name="Sharon I."/>
            <person name="Castelle C.J."/>
            <person name="Probst A.J."/>
            <person name="Thomas B.C."/>
            <person name="Singh A."/>
            <person name="Wilkins M.J."/>
            <person name="Karaoz U."/>
            <person name="Brodie E.L."/>
            <person name="Williams K.H."/>
            <person name="Hubbard S.S."/>
            <person name="Banfield J.F."/>
        </authorList>
    </citation>
    <scope>NUCLEOTIDE SEQUENCE [LARGE SCALE GENOMIC DNA]</scope>
</reference>
<sequence>MSQKVHGIAVLVVTVLTYLFTVHPSIRPLTIRFFIFYCYFTFFGSFYYFAIRRRNSKTNTTSIFIYLLTVTALLLVGATGWFHSPFFYMIYLLAVFYSHIFSRVIALIFVFVMTGLLIPEIASNTYMFDVVRLLTLVLIVPVVEVFQTAYLKLNQNQKKILILETTKVEKDDPVGQITGNKVHALALHLRARIGDIKQYASILKRNKDNKKSNAYGKDIVDISEEMLGEIDKFEKQATGRRIKHS</sequence>
<feature type="transmembrane region" description="Helical" evidence="1">
    <location>
        <begin position="63"/>
        <end position="82"/>
    </location>
</feature>
<gene>
    <name evidence="2" type="ORF">A3J15_04055</name>
</gene>
<keyword evidence="1" id="KW-0812">Transmembrane</keyword>
<feature type="transmembrane region" description="Helical" evidence="1">
    <location>
        <begin position="130"/>
        <end position="151"/>
    </location>
</feature>
<keyword evidence="1" id="KW-0472">Membrane</keyword>
<organism evidence="2 3">
    <name type="scientific">Candidatus Roizmanbacteria bacterium RIFCSPLOWO2_02_FULL_38_10</name>
    <dbReference type="NCBI Taxonomy" id="1802074"/>
    <lineage>
        <taxon>Bacteria</taxon>
        <taxon>Candidatus Roizmaniibacteriota</taxon>
    </lineage>
</organism>
<protein>
    <submittedName>
        <fullName evidence="2">Uncharacterized protein</fullName>
    </submittedName>
</protein>
<name>A0A1F7JP51_9BACT</name>
<comment type="caution">
    <text evidence="2">The sequence shown here is derived from an EMBL/GenBank/DDBJ whole genome shotgun (WGS) entry which is preliminary data.</text>
</comment>
<dbReference type="AlphaFoldDB" id="A0A1F7JP51"/>
<evidence type="ECO:0000313" key="2">
    <source>
        <dbReference type="EMBL" id="OGK57415.1"/>
    </source>
</evidence>
<feature type="transmembrane region" description="Helical" evidence="1">
    <location>
        <begin position="34"/>
        <end position="51"/>
    </location>
</feature>
<dbReference type="Proteomes" id="UP000176376">
    <property type="component" value="Unassembled WGS sequence"/>
</dbReference>
<evidence type="ECO:0000256" key="1">
    <source>
        <dbReference type="SAM" id="Phobius"/>
    </source>
</evidence>
<proteinExistence type="predicted"/>
<feature type="transmembrane region" description="Helical" evidence="1">
    <location>
        <begin position="88"/>
        <end position="118"/>
    </location>
</feature>
<dbReference type="EMBL" id="MGAY01000003">
    <property type="protein sequence ID" value="OGK57415.1"/>
    <property type="molecule type" value="Genomic_DNA"/>
</dbReference>
<accession>A0A1F7JP51</accession>
<keyword evidence="1" id="KW-1133">Transmembrane helix</keyword>
<evidence type="ECO:0000313" key="3">
    <source>
        <dbReference type="Proteomes" id="UP000176376"/>
    </source>
</evidence>